<proteinExistence type="predicted"/>
<accession>A0ACC2M6N9</accession>
<keyword evidence="2" id="KW-1185">Reference proteome</keyword>
<evidence type="ECO:0000313" key="2">
    <source>
        <dbReference type="Proteomes" id="UP001234297"/>
    </source>
</evidence>
<dbReference type="EMBL" id="CM056813">
    <property type="protein sequence ID" value="KAJ8640979.1"/>
    <property type="molecule type" value="Genomic_DNA"/>
</dbReference>
<protein>
    <submittedName>
        <fullName evidence="1">Uncharacterized protein</fullName>
    </submittedName>
</protein>
<reference evidence="1 2" key="1">
    <citation type="journal article" date="2022" name="Hortic Res">
        <title>A haplotype resolved chromosomal level avocado genome allows analysis of novel avocado genes.</title>
        <authorList>
            <person name="Nath O."/>
            <person name="Fletcher S.J."/>
            <person name="Hayward A."/>
            <person name="Shaw L.M."/>
            <person name="Masouleh A.K."/>
            <person name="Furtado A."/>
            <person name="Henry R.J."/>
            <person name="Mitter N."/>
        </authorList>
    </citation>
    <scope>NUCLEOTIDE SEQUENCE [LARGE SCALE GENOMIC DNA]</scope>
    <source>
        <strain evidence="2">cv. Hass</strain>
    </source>
</reference>
<name>A0ACC2M6N9_PERAE</name>
<sequence length="167" mass="18304">MHGSSLPLSRLRFSSLPIAARPDPLLRLHQQHRTLSLLPLQRLPSSLIAAASLPIAAASPSQKGQMPDSFVLVVFSVLIHVCIVGRDFRSSLMAANRGERSSDSSIGMSANDLELLSSLILRPERKAVALWTVLFAWDSSELQSISYSHSLFGLDDVKRKENVSLCE</sequence>
<dbReference type="Proteomes" id="UP001234297">
    <property type="component" value="Chromosome 5"/>
</dbReference>
<gene>
    <name evidence="1" type="ORF">MRB53_017673</name>
</gene>
<evidence type="ECO:0000313" key="1">
    <source>
        <dbReference type="EMBL" id="KAJ8640979.1"/>
    </source>
</evidence>
<comment type="caution">
    <text evidence="1">The sequence shown here is derived from an EMBL/GenBank/DDBJ whole genome shotgun (WGS) entry which is preliminary data.</text>
</comment>
<organism evidence="1 2">
    <name type="scientific">Persea americana</name>
    <name type="common">Avocado</name>
    <dbReference type="NCBI Taxonomy" id="3435"/>
    <lineage>
        <taxon>Eukaryota</taxon>
        <taxon>Viridiplantae</taxon>
        <taxon>Streptophyta</taxon>
        <taxon>Embryophyta</taxon>
        <taxon>Tracheophyta</taxon>
        <taxon>Spermatophyta</taxon>
        <taxon>Magnoliopsida</taxon>
        <taxon>Magnoliidae</taxon>
        <taxon>Laurales</taxon>
        <taxon>Lauraceae</taxon>
        <taxon>Persea</taxon>
    </lineage>
</organism>